<keyword evidence="3" id="KW-0378">Hydrolase</keyword>
<dbReference type="SUPFAM" id="SSF63446">
    <property type="entry name" value="Type I dockerin domain"/>
    <property type="match status" value="1"/>
</dbReference>
<keyword evidence="1" id="KW-0732">Signal</keyword>
<dbReference type="NCBIfam" id="TIGR02595">
    <property type="entry name" value="PEP_CTERM"/>
    <property type="match status" value="1"/>
</dbReference>
<dbReference type="InterPro" id="IPR001223">
    <property type="entry name" value="Glyco_hydro18_cat"/>
</dbReference>
<dbReference type="InterPro" id="IPR018247">
    <property type="entry name" value="EF_Hand_1_Ca_BS"/>
</dbReference>
<organism evidence="3 4">
    <name type="scientific">Aeoliella straminimaris</name>
    <dbReference type="NCBI Taxonomy" id="2954799"/>
    <lineage>
        <taxon>Bacteria</taxon>
        <taxon>Pseudomonadati</taxon>
        <taxon>Planctomycetota</taxon>
        <taxon>Planctomycetia</taxon>
        <taxon>Pirellulales</taxon>
        <taxon>Lacipirellulaceae</taxon>
        <taxon>Aeoliella</taxon>
    </lineage>
</organism>
<dbReference type="Gene3D" id="1.10.1330.10">
    <property type="entry name" value="Dockerin domain"/>
    <property type="match status" value="1"/>
</dbReference>
<dbReference type="PANTHER" id="PTHR46073:SF4">
    <property type="entry name" value="GH18 DOMAIN-CONTAINING PROTEIN"/>
    <property type="match status" value="1"/>
</dbReference>
<dbReference type="Pfam" id="PF00704">
    <property type="entry name" value="Glyco_hydro_18"/>
    <property type="match status" value="1"/>
</dbReference>
<dbReference type="AlphaFoldDB" id="A0A9X2FI47"/>
<dbReference type="GO" id="GO:0016787">
    <property type="term" value="F:hydrolase activity"/>
    <property type="evidence" value="ECO:0007669"/>
    <property type="project" value="UniProtKB-KW"/>
</dbReference>
<dbReference type="PANTHER" id="PTHR46073">
    <property type="entry name" value="CHITINASE"/>
    <property type="match status" value="1"/>
</dbReference>
<dbReference type="Pfam" id="PF07589">
    <property type="entry name" value="PEP-CTERM"/>
    <property type="match status" value="1"/>
</dbReference>
<dbReference type="Gene3D" id="3.20.20.80">
    <property type="entry name" value="Glycosidases"/>
    <property type="match status" value="1"/>
</dbReference>
<dbReference type="PROSITE" id="PS00018">
    <property type="entry name" value="EF_HAND_1"/>
    <property type="match status" value="2"/>
</dbReference>
<proteinExistence type="predicted"/>
<feature type="domain" description="GH18" evidence="2">
    <location>
        <begin position="34"/>
        <end position="340"/>
    </location>
</feature>
<dbReference type="GO" id="GO:0008061">
    <property type="term" value="F:chitin binding"/>
    <property type="evidence" value="ECO:0007669"/>
    <property type="project" value="InterPro"/>
</dbReference>
<dbReference type="GO" id="GO:0000272">
    <property type="term" value="P:polysaccharide catabolic process"/>
    <property type="evidence" value="ECO:0007669"/>
    <property type="project" value="InterPro"/>
</dbReference>
<protein>
    <submittedName>
        <fullName evidence="3">Glycosyl hydrolase family 18 protein</fullName>
    </submittedName>
</protein>
<reference evidence="3" key="1">
    <citation type="submission" date="2022-06" db="EMBL/GenBank/DDBJ databases">
        <title>Aeoliella straminimaris, a novel planctomycete from sediments.</title>
        <authorList>
            <person name="Vitorino I.R."/>
            <person name="Lage O.M."/>
        </authorList>
    </citation>
    <scope>NUCLEOTIDE SEQUENCE</scope>
    <source>
        <strain evidence="3">ICT_H6.2</strain>
    </source>
</reference>
<name>A0A9X2FI47_9BACT</name>
<evidence type="ECO:0000259" key="2">
    <source>
        <dbReference type="PROSITE" id="PS51910"/>
    </source>
</evidence>
<dbReference type="InterPro" id="IPR036439">
    <property type="entry name" value="Dockerin_dom_sf"/>
</dbReference>
<keyword evidence="4" id="KW-1185">Reference proteome</keyword>
<dbReference type="SUPFAM" id="SSF51445">
    <property type="entry name" value="(Trans)glycosidases"/>
    <property type="match status" value="1"/>
</dbReference>
<evidence type="ECO:0000313" key="3">
    <source>
        <dbReference type="EMBL" id="MCO6046776.1"/>
    </source>
</evidence>
<evidence type="ECO:0000313" key="4">
    <source>
        <dbReference type="Proteomes" id="UP001155241"/>
    </source>
</evidence>
<dbReference type="Proteomes" id="UP001155241">
    <property type="component" value="Unassembled WGS sequence"/>
</dbReference>
<accession>A0A9X2FI47</accession>
<sequence length="767" mass="82839">MKLVRLAICAVAVAFCVKTALADTAISAWDAAEFRIWGFVPDWTPQSQVTSFSSDGVYDHVSDVLYFGGVRPTSSGNLVTTSAGAQHLSKLKAHAATHDFRLHMSMFTVSGGSVDDVWNSIVGNSTNRANFVSNVVNLMDTYDMSGFNLDWERPSTDTEWANYTQLAKDLKAAFGTAREVSVDDFGFSDSDWDDTPVFDARTYDQLFIMGYHYPADNGTNLDYESFAAYKRNLTDQGVEKAFVNEQLVPGIGTWGTDGPATVSLKNIVAANPNLPADATTFTGSVRDLNGTLRTGTWTIESRYQVRDKVQFAIDNNMPGVMSWTLHYDATNEMSLHRVAHHYAIFATQTPDLNLDGLVDQQDANILADHMGSVPGWTGTNTLARFENFYMRGNWEQGDHDGNGFVRQDDADWLADRFTALGLTLPDRLAYTGTFENFADGRGTTGRWLGGRDTGGALEETGNFTQHTAGYLSYTATGIGAAMHSTAAITIRNQNAAERYDQLNTAPRTMEIPLETPIDLGTDGEQYFTMLVRQNTDPLLSNQLSSPNRELALQFLDAAGDNQFDIALHGQQQQISIRSQADSSGEDVSTTGFAPDTTFMLVGRIAGNGAGENSISAALLPAGANIGNFASDSFAWDITANNSADFNPVITKLGLQSLYEGSFTVSNVWIGTAADYFALPSAAIGDFNGDGLVDLADYSVWRNSLGISGDYLPADADGNGTVDAGDYAVWKLNFGTSAAAVAQATGVPEPHTLVLVAIAAVGLVARRR</sequence>
<gene>
    <name evidence="3" type="ORF">NG895_23000</name>
</gene>
<dbReference type="RefSeq" id="WP_252854888.1">
    <property type="nucleotide sequence ID" value="NZ_JAMXLR010000077.1"/>
</dbReference>
<evidence type="ECO:0000256" key="1">
    <source>
        <dbReference type="SAM" id="SignalP"/>
    </source>
</evidence>
<feature type="signal peptide" evidence="1">
    <location>
        <begin position="1"/>
        <end position="22"/>
    </location>
</feature>
<dbReference type="InterPro" id="IPR013424">
    <property type="entry name" value="Ice-binding_C"/>
</dbReference>
<dbReference type="InterPro" id="IPR017853">
    <property type="entry name" value="GH"/>
</dbReference>
<comment type="caution">
    <text evidence="3">The sequence shown here is derived from an EMBL/GenBank/DDBJ whole genome shotgun (WGS) entry which is preliminary data.</text>
</comment>
<dbReference type="PROSITE" id="PS51910">
    <property type="entry name" value="GH18_2"/>
    <property type="match status" value="1"/>
</dbReference>
<dbReference type="SMART" id="SM00636">
    <property type="entry name" value="Glyco_18"/>
    <property type="match status" value="1"/>
</dbReference>
<dbReference type="InterPro" id="IPR011583">
    <property type="entry name" value="Chitinase_II/V-like_cat"/>
</dbReference>
<feature type="chain" id="PRO_5040851193" evidence="1">
    <location>
        <begin position="23"/>
        <end position="767"/>
    </location>
</feature>
<dbReference type="EMBL" id="JAMXLR010000077">
    <property type="protein sequence ID" value="MCO6046776.1"/>
    <property type="molecule type" value="Genomic_DNA"/>
</dbReference>